<dbReference type="InterPro" id="IPR036388">
    <property type="entry name" value="WH-like_DNA-bd_sf"/>
</dbReference>
<protein>
    <recommendedName>
        <fullName evidence="3 5">Regulatory protein RecX</fullName>
    </recommendedName>
</protein>
<evidence type="ECO:0000256" key="3">
    <source>
        <dbReference type="ARBA" id="ARBA00018111"/>
    </source>
</evidence>
<comment type="caution">
    <text evidence="9">The sequence shown here is derived from an EMBL/GenBank/DDBJ whole genome shotgun (WGS) entry which is preliminary data.</text>
</comment>
<feature type="domain" description="RecX second three-helical" evidence="6">
    <location>
        <begin position="108"/>
        <end position="149"/>
    </location>
</feature>
<dbReference type="EMBL" id="JAFBFH010000038">
    <property type="protein sequence ID" value="MBM7717051.1"/>
    <property type="molecule type" value="Genomic_DNA"/>
</dbReference>
<dbReference type="Pfam" id="PF21982">
    <property type="entry name" value="RecX_HTH1"/>
    <property type="match status" value="1"/>
</dbReference>
<keyword evidence="10" id="KW-1185">Reference proteome</keyword>
<keyword evidence="4 5" id="KW-0963">Cytoplasm</keyword>
<dbReference type="Pfam" id="PF21981">
    <property type="entry name" value="RecX_HTH3"/>
    <property type="match status" value="2"/>
</dbReference>
<dbReference type="Pfam" id="PF02631">
    <property type="entry name" value="RecX_HTH2"/>
    <property type="match status" value="1"/>
</dbReference>
<dbReference type="InterPro" id="IPR053926">
    <property type="entry name" value="RecX_HTH_1st"/>
</dbReference>
<dbReference type="HAMAP" id="MF_01114">
    <property type="entry name" value="RecX"/>
    <property type="match status" value="1"/>
</dbReference>
<evidence type="ECO:0000259" key="6">
    <source>
        <dbReference type="Pfam" id="PF02631"/>
    </source>
</evidence>
<evidence type="ECO:0000256" key="1">
    <source>
        <dbReference type="ARBA" id="ARBA00004496"/>
    </source>
</evidence>
<dbReference type="InterPro" id="IPR053925">
    <property type="entry name" value="RecX_HTH_3rd"/>
</dbReference>
<evidence type="ECO:0000259" key="7">
    <source>
        <dbReference type="Pfam" id="PF21981"/>
    </source>
</evidence>
<comment type="similarity">
    <text evidence="2 5">Belongs to the RecX family.</text>
</comment>
<dbReference type="Proteomes" id="UP000823485">
    <property type="component" value="Unassembled WGS sequence"/>
</dbReference>
<feature type="domain" description="RecX third three-helical" evidence="7">
    <location>
        <begin position="212"/>
        <end position="258"/>
    </location>
</feature>
<dbReference type="InterPro" id="IPR003783">
    <property type="entry name" value="Regulatory_RecX"/>
</dbReference>
<evidence type="ECO:0000256" key="4">
    <source>
        <dbReference type="ARBA" id="ARBA00022490"/>
    </source>
</evidence>
<dbReference type="PANTHER" id="PTHR33602">
    <property type="entry name" value="REGULATORY PROTEIN RECX FAMILY PROTEIN"/>
    <property type="match status" value="1"/>
</dbReference>
<feature type="domain" description="RecX first three-helical" evidence="8">
    <location>
        <begin position="62"/>
        <end position="101"/>
    </location>
</feature>
<evidence type="ECO:0000259" key="8">
    <source>
        <dbReference type="Pfam" id="PF21982"/>
    </source>
</evidence>
<name>A0ABS2RBM5_9BACI</name>
<evidence type="ECO:0000256" key="5">
    <source>
        <dbReference type="HAMAP-Rule" id="MF_01114"/>
    </source>
</evidence>
<feature type="domain" description="RecX third three-helical" evidence="7">
    <location>
        <begin position="155"/>
        <end position="202"/>
    </location>
</feature>
<sequence>MPIITKISTQKQKGARYNIFLDEQYAFSVDEDVLIRFQLKKGKQITDLEITQIQHADEIRKAFHVALRFLSFRMRSEQEIRSHLKKKDWDDSIIDAVLHQLRQEKLTDDLEFAKAYVRTAMNMGRKGPAVIQQELLKKGIKEPVLEAAMEEYTRDQQIANAIVLGNKFAKQHHKLSERMRKQKVEYALSTKGFPFEIINEAMNKIAIEKDEDEEWEAIVREGDKAKRRFSKFSGYEYKQRMKQALYRKGFAMDLIIRYVEKDAEDAENGE</sequence>
<evidence type="ECO:0000256" key="2">
    <source>
        <dbReference type="ARBA" id="ARBA00009695"/>
    </source>
</evidence>
<dbReference type="RefSeq" id="WP_077109545.1">
    <property type="nucleotide sequence ID" value="NZ_JAFBFH010000038.1"/>
</dbReference>
<organism evidence="9 10">
    <name type="scientific">Siminovitchia thermophila</name>
    <dbReference type="NCBI Taxonomy" id="1245522"/>
    <lineage>
        <taxon>Bacteria</taxon>
        <taxon>Bacillati</taxon>
        <taxon>Bacillota</taxon>
        <taxon>Bacilli</taxon>
        <taxon>Bacillales</taxon>
        <taxon>Bacillaceae</taxon>
        <taxon>Siminovitchia</taxon>
    </lineage>
</organism>
<evidence type="ECO:0000313" key="9">
    <source>
        <dbReference type="EMBL" id="MBM7717051.1"/>
    </source>
</evidence>
<accession>A0ABS2RBM5</accession>
<dbReference type="Gene3D" id="1.10.10.10">
    <property type="entry name" value="Winged helix-like DNA-binding domain superfamily/Winged helix DNA-binding domain"/>
    <property type="match status" value="4"/>
</dbReference>
<comment type="subcellular location">
    <subcellularLocation>
        <location evidence="1 5">Cytoplasm</location>
    </subcellularLocation>
</comment>
<gene>
    <name evidence="5" type="primary">recX</name>
    <name evidence="9" type="ORF">JOC94_004075</name>
</gene>
<dbReference type="InterPro" id="IPR053924">
    <property type="entry name" value="RecX_HTH_2nd"/>
</dbReference>
<proteinExistence type="inferred from homology"/>
<comment type="function">
    <text evidence="5">Modulates RecA activity.</text>
</comment>
<dbReference type="PANTHER" id="PTHR33602:SF1">
    <property type="entry name" value="REGULATORY PROTEIN RECX FAMILY PROTEIN"/>
    <property type="match status" value="1"/>
</dbReference>
<reference evidence="9 10" key="1">
    <citation type="submission" date="2021-01" db="EMBL/GenBank/DDBJ databases">
        <title>Genomic Encyclopedia of Type Strains, Phase IV (KMG-IV): sequencing the most valuable type-strain genomes for metagenomic binning, comparative biology and taxonomic classification.</title>
        <authorList>
            <person name="Goeker M."/>
        </authorList>
    </citation>
    <scope>NUCLEOTIDE SEQUENCE [LARGE SCALE GENOMIC DNA]</scope>
    <source>
        <strain evidence="9 10">DSM 105453</strain>
    </source>
</reference>
<dbReference type="NCBIfam" id="NF010733">
    <property type="entry name" value="PRK14135.1"/>
    <property type="match status" value="1"/>
</dbReference>
<evidence type="ECO:0000313" key="10">
    <source>
        <dbReference type="Proteomes" id="UP000823485"/>
    </source>
</evidence>